<sequence length="60" mass="6377">AASPPSRLGCPASQGPQKPLAPLGLRVTAEYQEPAARSAAGRHRPSAFPGTHRWFREMGP</sequence>
<feature type="non-terminal residue" evidence="2">
    <location>
        <position position="1"/>
    </location>
</feature>
<evidence type="ECO:0000256" key="1">
    <source>
        <dbReference type="SAM" id="MobiDB-lite"/>
    </source>
</evidence>
<proteinExistence type="predicted"/>
<reference evidence="2 3" key="1">
    <citation type="submission" date="2018-10" db="EMBL/GenBank/DDBJ databases">
        <authorList>
            <person name="Ekblom R."/>
            <person name="Jareborg N."/>
        </authorList>
    </citation>
    <scope>NUCLEOTIDE SEQUENCE [LARGE SCALE GENOMIC DNA]</scope>
    <source>
        <tissue evidence="2">Muscle</tissue>
    </source>
</reference>
<accession>A0A9X9M6P7</accession>
<feature type="region of interest" description="Disordered" evidence="1">
    <location>
        <begin position="34"/>
        <end position="60"/>
    </location>
</feature>
<evidence type="ECO:0000313" key="3">
    <source>
        <dbReference type="Proteomes" id="UP000269945"/>
    </source>
</evidence>
<gene>
    <name evidence="2" type="ORF">BN2614_LOCUS4</name>
</gene>
<keyword evidence="3" id="KW-1185">Reference proteome</keyword>
<protein>
    <submittedName>
        <fullName evidence="2">Uncharacterized protein</fullName>
    </submittedName>
</protein>
<feature type="region of interest" description="Disordered" evidence="1">
    <location>
        <begin position="1"/>
        <end position="21"/>
    </location>
</feature>
<comment type="caution">
    <text evidence="2">The sequence shown here is derived from an EMBL/GenBank/DDBJ whole genome shotgun (WGS) entry which is preliminary data.</text>
</comment>
<dbReference type="Proteomes" id="UP000269945">
    <property type="component" value="Unassembled WGS sequence"/>
</dbReference>
<dbReference type="EMBL" id="CYRY02043591">
    <property type="protein sequence ID" value="VCX38091.1"/>
    <property type="molecule type" value="Genomic_DNA"/>
</dbReference>
<name>A0A9X9M6P7_GULGU</name>
<dbReference type="AlphaFoldDB" id="A0A9X9M6P7"/>
<organism evidence="2 3">
    <name type="scientific">Gulo gulo</name>
    <name type="common">Wolverine</name>
    <name type="synonym">Gluton</name>
    <dbReference type="NCBI Taxonomy" id="48420"/>
    <lineage>
        <taxon>Eukaryota</taxon>
        <taxon>Metazoa</taxon>
        <taxon>Chordata</taxon>
        <taxon>Craniata</taxon>
        <taxon>Vertebrata</taxon>
        <taxon>Euteleostomi</taxon>
        <taxon>Mammalia</taxon>
        <taxon>Eutheria</taxon>
        <taxon>Laurasiatheria</taxon>
        <taxon>Carnivora</taxon>
        <taxon>Caniformia</taxon>
        <taxon>Musteloidea</taxon>
        <taxon>Mustelidae</taxon>
        <taxon>Guloninae</taxon>
        <taxon>Gulo</taxon>
    </lineage>
</organism>
<evidence type="ECO:0000313" key="2">
    <source>
        <dbReference type="EMBL" id="VCX38091.1"/>
    </source>
</evidence>